<dbReference type="STRING" id="1850517.A8708_14330"/>
<comment type="caution">
    <text evidence="2">The sequence shown here is derived from an EMBL/GenBank/DDBJ whole genome shotgun (WGS) entry which is preliminary data.</text>
</comment>
<feature type="domain" description="PBSX phage terminase small subunit-like N-terminal" evidence="1">
    <location>
        <begin position="1"/>
        <end position="47"/>
    </location>
</feature>
<evidence type="ECO:0000259" key="1">
    <source>
        <dbReference type="Pfam" id="PF10668"/>
    </source>
</evidence>
<evidence type="ECO:0000313" key="3">
    <source>
        <dbReference type="Proteomes" id="UP000078454"/>
    </source>
</evidence>
<dbReference type="EMBL" id="LYPB01000086">
    <property type="protein sequence ID" value="OAS14991.1"/>
    <property type="molecule type" value="Genomic_DNA"/>
</dbReference>
<organism evidence="2 3">
    <name type="scientific">Paenibacillus oryzisoli</name>
    <dbReference type="NCBI Taxonomy" id="1850517"/>
    <lineage>
        <taxon>Bacteria</taxon>
        <taxon>Bacillati</taxon>
        <taxon>Bacillota</taxon>
        <taxon>Bacilli</taxon>
        <taxon>Bacillales</taxon>
        <taxon>Paenibacillaceae</taxon>
        <taxon>Paenibacillus</taxon>
    </lineage>
</organism>
<dbReference type="AlphaFoldDB" id="A0A198A1U5"/>
<protein>
    <recommendedName>
        <fullName evidence="1">PBSX phage terminase small subunit-like N-terminal domain-containing protein</fullName>
    </recommendedName>
</protein>
<proteinExistence type="predicted"/>
<reference evidence="2 3" key="1">
    <citation type="submission" date="2016-05" db="EMBL/GenBank/DDBJ databases">
        <title>Paenibacillus sp. 1ZS3-15 nov., isolated from the rhizosphere soil.</title>
        <authorList>
            <person name="Zhang X.X."/>
            <person name="Zhang J."/>
        </authorList>
    </citation>
    <scope>NUCLEOTIDE SEQUENCE [LARGE SCALE GENOMIC DNA]</scope>
    <source>
        <strain evidence="2 3">1ZS3-15</strain>
    </source>
</reference>
<sequence length="68" mass="7950">MPRERSPDRNKAKQSWLVNTGKLKLKDLVTELGLVETRYGNGKAKINGKHRSKGRYRYSYLLRQSRCV</sequence>
<dbReference type="Proteomes" id="UP000078454">
    <property type="component" value="Unassembled WGS sequence"/>
</dbReference>
<name>A0A198A1U5_9BACL</name>
<dbReference type="Pfam" id="PF10668">
    <property type="entry name" value="Phage_terminase"/>
    <property type="match status" value="1"/>
</dbReference>
<keyword evidence="3" id="KW-1185">Reference proteome</keyword>
<dbReference type="RefSeq" id="WP_068668793.1">
    <property type="nucleotide sequence ID" value="NZ_LYPB01000086.1"/>
</dbReference>
<dbReference type="InterPro" id="IPR018925">
    <property type="entry name" value="XtmA-like_N"/>
</dbReference>
<gene>
    <name evidence="2" type="ORF">A8708_14330</name>
</gene>
<accession>A0A198A1U5</accession>
<evidence type="ECO:0000313" key="2">
    <source>
        <dbReference type="EMBL" id="OAS14991.1"/>
    </source>
</evidence>